<dbReference type="Gene3D" id="2.60.120.10">
    <property type="entry name" value="Jelly Rolls"/>
    <property type="match status" value="1"/>
</dbReference>
<dbReference type="PROSITE" id="PS01124">
    <property type="entry name" value="HTH_ARAC_FAMILY_2"/>
    <property type="match status" value="1"/>
</dbReference>
<dbReference type="PANTHER" id="PTHR43280:SF27">
    <property type="entry name" value="TRANSCRIPTIONAL REGULATOR MTLR"/>
    <property type="match status" value="1"/>
</dbReference>
<evidence type="ECO:0000259" key="4">
    <source>
        <dbReference type="PROSITE" id="PS01124"/>
    </source>
</evidence>
<dbReference type="InterPro" id="IPR011051">
    <property type="entry name" value="RmlC_Cupin_sf"/>
</dbReference>
<accession>A0ABU2C261</accession>
<keyword evidence="6" id="KW-1185">Reference proteome</keyword>
<gene>
    <name evidence="5" type="ORF">J2X19_000046</name>
</gene>
<keyword evidence="3" id="KW-0804">Transcription</keyword>
<dbReference type="EMBL" id="JAVDXT010000001">
    <property type="protein sequence ID" value="MDR7375388.1"/>
    <property type="molecule type" value="Genomic_DNA"/>
</dbReference>
<dbReference type="InterPro" id="IPR014710">
    <property type="entry name" value="RmlC-like_jellyroll"/>
</dbReference>
<evidence type="ECO:0000313" key="6">
    <source>
        <dbReference type="Proteomes" id="UP001180487"/>
    </source>
</evidence>
<reference evidence="5 6" key="1">
    <citation type="submission" date="2023-07" db="EMBL/GenBank/DDBJ databases">
        <title>Sorghum-associated microbial communities from plants grown in Nebraska, USA.</title>
        <authorList>
            <person name="Schachtman D."/>
        </authorList>
    </citation>
    <scope>NUCLEOTIDE SEQUENCE [LARGE SCALE GENOMIC DNA]</scope>
    <source>
        <strain evidence="5 6">BE313</strain>
    </source>
</reference>
<evidence type="ECO:0000256" key="1">
    <source>
        <dbReference type="ARBA" id="ARBA00023015"/>
    </source>
</evidence>
<evidence type="ECO:0000256" key="2">
    <source>
        <dbReference type="ARBA" id="ARBA00023125"/>
    </source>
</evidence>
<keyword evidence="2" id="KW-0238">DNA-binding</keyword>
<dbReference type="Gene3D" id="1.10.10.60">
    <property type="entry name" value="Homeodomain-like"/>
    <property type="match status" value="2"/>
</dbReference>
<dbReference type="Proteomes" id="UP001180487">
    <property type="component" value="Unassembled WGS sequence"/>
</dbReference>
<sequence length="293" mass="33319">MSPYLELVGIQQQESFKVWTHGYPYETVRWHFHPEYELNLVTHTSGRFYVGDHTGTFEPGQLYMVGPNVPHNWISEVPDNQPVPERCRVLQFSGKSIMGGIEAFPELGQLERLLVDAQRGILFSPSTSAKAAPLMEELLHAKGFQRVHKFLSLLEILATAHDSTLLATPTFQPDPQGYQSSTINQVLSYLAEHLDEQLSEADLARYAGMEASAFSRFFRRHTDVPFIQYLNRLRINKACEMLISSDTPVTDVCYACGFSNVSNFNRQFLAQKTMPPSKFRQYYRLNEDCAALG</sequence>
<keyword evidence="1" id="KW-0805">Transcription regulation</keyword>
<name>A0ABU2C261_9BURK</name>
<proteinExistence type="predicted"/>
<protein>
    <submittedName>
        <fullName evidence="5">AraC-like DNA-binding protein</fullName>
    </submittedName>
</protein>
<feature type="domain" description="HTH araC/xylS-type" evidence="4">
    <location>
        <begin position="184"/>
        <end position="282"/>
    </location>
</feature>
<dbReference type="SMART" id="SM00342">
    <property type="entry name" value="HTH_ARAC"/>
    <property type="match status" value="1"/>
</dbReference>
<evidence type="ECO:0000256" key="3">
    <source>
        <dbReference type="ARBA" id="ARBA00023163"/>
    </source>
</evidence>
<evidence type="ECO:0000313" key="5">
    <source>
        <dbReference type="EMBL" id="MDR7375388.1"/>
    </source>
</evidence>
<organism evidence="5 6">
    <name type="scientific">Rhodoferax ferrireducens</name>
    <dbReference type="NCBI Taxonomy" id="192843"/>
    <lineage>
        <taxon>Bacteria</taxon>
        <taxon>Pseudomonadati</taxon>
        <taxon>Pseudomonadota</taxon>
        <taxon>Betaproteobacteria</taxon>
        <taxon>Burkholderiales</taxon>
        <taxon>Comamonadaceae</taxon>
        <taxon>Rhodoferax</taxon>
    </lineage>
</organism>
<dbReference type="InterPro" id="IPR018060">
    <property type="entry name" value="HTH_AraC"/>
</dbReference>
<dbReference type="InterPro" id="IPR003313">
    <property type="entry name" value="AraC-bd"/>
</dbReference>
<dbReference type="SUPFAM" id="SSF51182">
    <property type="entry name" value="RmlC-like cupins"/>
    <property type="match status" value="1"/>
</dbReference>
<comment type="caution">
    <text evidence="5">The sequence shown here is derived from an EMBL/GenBank/DDBJ whole genome shotgun (WGS) entry which is preliminary data.</text>
</comment>
<dbReference type="PANTHER" id="PTHR43280">
    <property type="entry name" value="ARAC-FAMILY TRANSCRIPTIONAL REGULATOR"/>
    <property type="match status" value="1"/>
</dbReference>
<dbReference type="SUPFAM" id="SSF46689">
    <property type="entry name" value="Homeodomain-like"/>
    <property type="match status" value="2"/>
</dbReference>
<dbReference type="RefSeq" id="WP_310369572.1">
    <property type="nucleotide sequence ID" value="NZ_JAVDXT010000001.1"/>
</dbReference>
<dbReference type="Pfam" id="PF12833">
    <property type="entry name" value="HTH_18"/>
    <property type="match status" value="1"/>
</dbReference>
<dbReference type="CDD" id="cd06976">
    <property type="entry name" value="cupin_MtlR-like_N"/>
    <property type="match status" value="1"/>
</dbReference>
<dbReference type="Pfam" id="PF02311">
    <property type="entry name" value="AraC_binding"/>
    <property type="match status" value="1"/>
</dbReference>
<dbReference type="InterPro" id="IPR009057">
    <property type="entry name" value="Homeodomain-like_sf"/>
</dbReference>